<dbReference type="Pfam" id="PF03657">
    <property type="entry name" value="UPF0113"/>
    <property type="match status" value="1"/>
</dbReference>
<keyword evidence="9" id="KW-1185">Reference proteome</keyword>
<dbReference type="PIRSF" id="PIRSF017190">
    <property type="entry name" value="Rbsml_synth_fac_NIP7"/>
    <property type="match status" value="1"/>
</dbReference>
<keyword evidence="5 6" id="KW-0539">Nucleus</keyword>
<protein>
    <recommendedName>
        <fullName evidence="6">60S ribosome subunit biogenesis protein NIP7 homolog</fullName>
    </recommendedName>
</protein>
<dbReference type="InterPro" id="IPR002478">
    <property type="entry name" value="PUA"/>
</dbReference>
<reference evidence="8" key="1">
    <citation type="submission" date="2020-12" db="EMBL/GenBank/DDBJ databases">
        <authorList>
            <person name="Iha C."/>
        </authorList>
    </citation>
    <scope>NUCLEOTIDE SEQUENCE</scope>
</reference>
<sequence>MRPLTEEEAKMVFEKLYKYVGKNLKALVERSDEAHCFRLHKNRVYYMRESLFRKAAPIARDNLVALGTGIGKITHGGKFHLTVGALELLAQHAKHKIWLKPSSELQFLYGNNVLKAGLGRITDNTAAYSGVVIFNMADVPLGFGVMARSTIECKTLDPTAVVAFHQADVGEYLRSEETMS</sequence>
<evidence type="ECO:0000313" key="8">
    <source>
        <dbReference type="EMBL" id="CAD7697407.1"/>
    </source>
</evidence>
<dbReference type="CDD" id="cd21146">
    <property type="entry name" value="Nip7_N_euk"/>
    <property type="match status" value="1"/>
</dbReference>
<evidence type="ECO:0000313" key="9">
    <source>
        <dbReference type="Proteomes" id="UP000708148"/>
    </source>
</evidence>
<proteinExistence type="inferred from homology"/>
<dbReference type="InterPro" id="IPR016686">
    <property type="entry name" value="Ribosomal_synth_fac_NIP7"/>
</dbReference>
<gene>
    <name evidence="8" type="ORF">OSTQU699_LOCUS2768</name>
</gene>
<dbReference type="SMART" id="SM00359">
    <property type="entry name" value="PUA"/>
    <property type="match status" value="1"/>
</dbReference>
<dbReference type="InterPro" id="IPR036974">
    <property type="entry name" value="PUA_sf"/>
</dbReference>
<comment type="subcellular location">
    <subcellularLocation>
        <location evidence="1">Nucleus</location>
        <location evidence="1">Nucleolus</location>
    </subcellularLocation>
</comment>
<evidence type="ECO:0000256" key="3">
    <source>
        <dbReference type="ARBA" id="ARBA00022517"/>
    </source>
</evidence>
<dbReference type="FunFam" id="2.30.130.10:FF:000002">
    <property type="entry name" value="60S ribosome subunit biogenesis protein NIP7 homolog"/>
    <property type="match status" value="1"/>
</dbReference>
<evidence type="ECO:0000256" key="5">
    <source>
        <dbReference type="ARBA" id="ARBA00023242"/>
    </source>
</evidence>
<dbReference type="FunFam" id="3.10.450.220:FF:000001">
    <property type="entry name" value="60S ribosome subunit biogenesis protein NIP7 homolog"/>
    <property type="match status" value="1"/>
</dbReference>
<evidence type="ECO:0000259" key="7">
    <source>
        <dbReference type="SMART" id="SM00359"/>
    </source>
</evidence>
<dbReference type="InterPro" id="IPR055359">
    <property type="entry name" value="Nip7_N_euk"/>
</dbReference>
<dbReference type="SUPFAM" id="SSF88802">
    <property type="entry name" value="Pre-PUA domain"/>
    <property type="match status" value="1"/>
</dbReference>
<dbReference type="GO" id="GO:0005730">
    <property type="term" value="C:nucleolus"/>
    <property type="evidence" value="ECO:0007669"/>
    <property type="project" value="UniProtKB-SubCell"/>
</dbReference>
<keyword evidence="3 6" id="KW-0690">Ribosome biogenesis</keyword>
<dbReference type="Gene3D" id="2.30.130.10">
    <property type="entry name" value="PUA domain"/>
    <property type="match status" value="1"/>
</dbReference>
<comment type="similarity">
    <text evidence="2 6">Belongs to the NIP7 family.</text>
</comment>
<accession>A0A8S1IT50</accession>
<dbReference type="Gene3D" id="3.10.450.220">
    <property type="match status" value="1"/>
</dbReference>
<dbReference type="InterPro" id="IPR005155">
    <property type="entry name" value="UPF0113_PUA"/>
</dbReference>
<dbReference type="OrthoDB" id="27490at2759"/>
<dbReference type="EMBL" id="CAJHUC010000652">
    <property type="protein sequence ID" value="CAD7697407.1"/>
    <property type="molecule type" value="Genomic_DNA"/>
</dbReference>
<evidence type="ECO:0000256" key="6">
    <source>
        <dbReference type="PIRNR" id="PIRNR017190"/>
    </source>
</evidence>
<dbReference type="PROSITE" id="PS50890">
    <property type="entry name" value="PUA"/>
    <property type="match status" value="1"/>
</dbReference>
<dbReference type="PANTHER" id="PTHR23415">
    <property type="entry name" value="CYCLIN-DEPENDENT KINASES REGULATORY SUBUNIT/60S RIBOSOME SUBUNIT BIOGENESIS PROTEIN NIP7"/>
    <property type="match status" value="1"/>
</dbReference>
<dbReference type="CDD" id="cd21151">
    <property type="entry name" value="PUA_Nip7-like"/>
    <property type="match status" value="1"/>
</dbReference>
<comment type="caution">
    <text evidence="8">The sequence shown here is derived from an EMBL/GenBank/DDBJ whole genome shotgun (WGS) entry which is preliminary data.</text>
</comment>
<dbReference type="InterPro" id="IPR040598">
    <property type="entry name" value="NIP7_N"/>
</dbReference>
<dbReference type="InterPro" id="IPR015947">
    <property type="entry name" value="PUA-like_sf"/>
</dbReference>
<dbReference type="Pfam" id="PF17833">
    <property type="entry name" value="pre-PUA_NIP7"/>
    <property type="match status" value="1"/>
</dbReference>
<keyword evidence="4 6" id="KW-0694">RNA-binding</keyword>
<evidence type="ECO:0000256" key="1">
    <source>
        <dbReference type="ARBA" id="ARBA00004604"/>
    </source>
</evidence>
<organism evidence="8 9">
    <name type="scientific">Ostreobium quekettii</name>
    <dbReference type="NCBI Taxonomy" id="121088"/>
    <lineage>
        <taxon>Eukaryota</taxon>
        <taxon>Viridiplantae</taxon>
        <taxon>Chlorophyta</taxon>
        <taxon>core chlorophytes</taxon>
        <taxon>Ulvophyceae</taxon>
        <taxon>TCBD clade</taxon>
        <taxon>Bryopsidales</taxon>
        <taxon>Ostreobineae</taxon>
        <taxon>Ostreobiaceae</taxon>
        <taxon>Ostreobium</taxon>
    </lineage>
</organism>
<comment type="function">
    <text evidence="6">Required for proper 27S pre-rRNA processing and 60S ribosome subunit assembly.</text>
</comment>
<dbReference type="GO" id="GO:0042255">
    <property type="term" value="P:ribosome assembly"/>
    <property type="evidence" value="ECO:0007669"/>
    <property type="project" value="InterPro"/>
</dbReference>
<feature type="domain" description="PUA" evidence="7">
    <location>
        <begin position="95"/>
        <end position="170"/>
    </location>
</feature>
<dbReference type="AlphaFoldDB" id="A0A8S1IT50"/>
<dbReference type="Proteomes" id="UP000708148">
    <property type="component" value="Unassembled WGS sequence"/>
</dbReference>
<comment type="subunit">
    <text evidence="6">Interacts with pre-ribosome complex.</text>
</comment>
<evidence type="ECO:0000256" key="2">
    <source>
        <dbReference type="ARBA" id="ARBA00009895"/>
    </source>
</evidence>
<name>A0A8S1IT50_9CHLO</name>
<dbReference type="SUPFAM" id="SSF88697">
    <property type="entry name" value="PUA domain-like"/>
    <property type="match status" value="1"/>
</dbReference>
<dbReference type="GO" id="GO:0003723">
    <property type="term" value="F:RNA binding"/>
    <property type="evidence" value="ECO:0007669"/>
    <property type="project" value="UniProtKB-KW"/>
</dbReference>
<evidence type="ECO:0000256" key="4">
    <source>
        <dbReference type="ARBA" id="ARBA00022884"/>
    </source>
</evidence>